<evidence type="ECO:0000256" key="1">
    <source>
        <dbReference type="PIRSR" id="PIRSR613078-1"/>
    </source>
</evidence>
<dbReference type="GO" id="GO:0016791">
    <property type="term" value="F:phosphatase activity"/>
    <property type="evidence" value="ECO:0007669"/>
    <property type="project" value="TreeGrafter"/>
</dbReference>
<dbReference type="InterPro" id="IPR050275">
    <property type="entry name" value="PGM_Phosphatase"/>
</dbReference>
<keyword evidence="4" id="KW-1185">Reference proteome</keyword>
<evidence type="ECO:0000313" key="3">
    <source>
        <dbReference type="EMBL" id="SDO08293.1"/>
    </source>
</evidence>
<dbReference type="SMART" id="SM00855">
    <property type="entry name" value="PGAM"/>
    <property type="match status" value="1"/>
</dbReference>
<dbReference type="GO" id="GO:0005737">
    <property type="term" value="C:cytoplasm"/>
    <property type="evidence" value="ECO:0007669"/>
    <property type="project" value="TreeGrafter"/>
</dbReference>
<dbReference type="CDD" id="cd07067">
    <property type="entry name" value="HP_PGM_like"/>
    <property type="match status" value="1"/>
</dbReference>
<dbReference type="SUPFAM" id="SSF53254">
    <property type="entry name" value="Phosphoglycerate mutase-like"/>
    <property type="match status" value="1"/>
</dbReference>
<organism evidence="3 4">
    <name type="scientific">Aureimonas jatrophae</name>
    <dbReference type="NCBI Taxonomy" id="1166073"/>
    <lineage>
        <taxon>Bacteria</taxon>
        <taxon>Pseudomonadati</taxon>
        <taxon>Pseudomonadota</taxon>
        <taxon>Alphaproteobacteria</taxon>
        <taxon>Hyphomicrobiales</taxon>
        <taxon>Aurantimonadaceae</taxon>
        <taxon>Aureimonas</taxon>
    </lineage>
</organism>
<dbReference type="InterPro" id="IPR001345">
    <property type="entry name" value="PG/BPGM_mutase_AS"/>
</dbReference>
<dbReference type="AlphaFoldDB" id="A0A1H0GN00"/>
<dbReference type="PIRSF" id="PIRSF000709">
    <property type="entry name" value="6PFK_2-Ptase"/>
    <property type="match status" value="1"/>
</dbReference>
<dbReference type="EMBL" id="FNIT01000003">
    <property type="protein sequence ID" value="SDO08293.1"/>
    <property type="molecule type" value="Genomic_DNA"/>
</dbReference>
<dbReference type="InterPro" id="IPR029033">
    <property type="entry name" value="His_PPase_superfam"/>
</dbReference>
<feature type="binding site" evidence="2">
    <location>
        <position position="67"/>
    </location>
    <ligand>
        <name>substrate</name>
    </ligand>
</feature>
<dbReference type="PROSITE" id="PS00175">
    <property type="entry name" value="PG_MUTASE"/>
    <property type="match status" value="1"/>
</dbReference>
<name>A0A1H0GN00_9HYPH</name>
<dbReference type="PANTHER" id="PTHR48100">
    <property type="entry name" value="BROAD-SPECIFICITY PHOSPHATASE YOR283W-RELATED"/>
    <property type="match status" value="1"/>
</dbReference>
<feature type="active site" description="Proton donor/acceptor" evidence="1">
    <location>
        <position position="94"/>
    </location>
</feature>
<evidence type="ECO:0000313" key="4">
    <source>
        <dbReference type="Proteomes" id="UP000198793"/>
    </source>
</evidence>
<reference evidence="3 4" key="1">
    <citation type="submission" date="2016-10" db="EMBL/GenBank/DDBJ databases">
        <authorList>
            <person name="de Groot N.N."/>
        </authorList>
    </citation>
    <scope>NUCLEOTIDE SEQUENCE [LARGE SCALE GENOMIC DNA]</scope>
    <source>
        <strain evidence="4">L7-484,KACC 16230,DSM 25025</strain>
    </source>
</reference>
<dbReference type="STRING" id="1166073.SAMN05192530_103213"/>
<dbReference type="RefSeq" id="WP_090672013.1">
    <property type="nucleotide sequence ID" value="NZ_FNIT01000003.1"/>
</dbReference>
<dbReference type="Pfam" id="PF00300">
    <property type="entry name" value="His_Phos_1"/>
    <property type="match status" value="1"/>
</dbReference>
<dbReference type="Proteomes" id="UP000198793">
    <property type="component" value="Unassembled WGS sequence"/>
</dbReference>
<feature type="binding site" evidence="2">
    <location>
        <begin position="11"/>
        <end position="18"/>
    </location>
    <ligand>
        <name>substrate</name>
    </ligand>
</feature>
<sequence>MPSKTRLYLCRHGQTDWNAVGRLQGQSDIPLNDRGREQARRNGQVLRNHLASEEIGQLDFVASPMSRAVETMQIVRGELALPTSDFATDERLREIHFGDWQGFVVPDLRRLDRDAVERRDADKWGFLPPGDGAESYAMLTDRVVPFFRALARPTLVVAHGGVMRSFLHAFCGMEADDAAHVGIPQDLILRFESGRYDWI</sequence>
<proteinExistence type="predicted"/>
<accession>A0A1H0GN00</accession>
<dbReference type="Gene3D" id="3.40.50.1240">
    <property type="entry name" value="Phosphoglycerate mutase-like"/>
    <property type="match status" value="1"/>
</dbReference>
<evidence type="ECO:0000256" key="2">
    <source>
        <dbReference type="PIRSR" id="PIRSR613078-2"/>
    </source>
</evidence>
<protein>
    <submittedName>
        <fullName evidence="3">Probable phosphoglycerate mutase</fullName>
    </submittedName>
</protein>
<dbReference type="PANTHER" id="PTHR48100:SF59">
    <property type="entry name" value="ADENOSYLCOBALAMIN_ALPHA-RIBAZOLE PHOSPHATASE"/>
    <property type="match status" value="1"/>
</dbReference>
<gene>
    <name evidence="3" type="ORF">SAMN05192530_103213</name>
</gene>
<dbReference type="OrthoDB" id="9781415at2"/>
<dbReference type="InterPro" id="IPR013078">
    <property type="entry name" value="His_Pase_superF_clade-1"/>
</dbReference>
<feature type="active site" description="Tele-phosphohistidine intermediate" evidence="1">
    <location>
        <position position="12"/>
    </location>
</feature>